<dbReference type="InterPro" id="IPR003362">
    <property type="entry name" value="Bact_transf"/>
</dbReference>
<comment type="caution">
    <text evidence="2">The sequence shown here is derived from an EMBL/GenBank/DDBJ whole genome shotgun (WGS) entry which is preliminary data.</text>
</comment>
<sequence>MRVVVTAGTVIWLWDWNAPVFKQERIGQYGDPFIMRKWCTMKGGQVTPPGEYMRRRTLDETLNWVNVSRHEMSWTGPRPLVAKEIFHDPQAFRCERGLTMQGVLGTTRFNRWYQYGYTPFLPGLCSTFRSHDFQPGTPEYMKARAEANLEHAETATPEGDRELMTQMFARMTNLA</sequence>
<dbReference type="Proteomes" id="UP000546324">
    <property type="component" value="Unassembled WGS sequence"/>
</dbReference>
<reference evidence="2 3" key="1">
    <citation type="submission" date="2020-08" db="EMBL/GenBank/DDBJ databases">
        <title>Sequencing the genomes of 1000 actinobacteria strains.</title>
        <authorList>
            <person name="Klenk H.-P."/>
        </authorList>
    </citation>
    <scope>NUCLEOTIDE SEQUENCE [LARGE SCALE GENOMIC DNA]</scope>
    <source>
        <strain evidence="2 3">DSM 43675</strain>
    </source>
</reference>
<dbReference type="Pfam" id="PF02397">
    <property type="entry name" value="Bac_transf"/>
    <property type="match status" value="1"/>
</dbReference>
<dbReference type="GO" id="GO:0016740">
    <property type="term" value="F:transferase activity"/>
    <property type="evidence" value="ECO:0007669"/>
    <property type="project" value="UniProtKB-KW"/>
</dbReference>
<dbReference type="AlphaFoldDB" id="A0A7X0G115"/>
<protein>
    <submittedName>
        <fullName evidence="2">Lipopolysaccharide/colanic/teichoic acid biosynthesis glycosyltransferase</fullName>
    </submittedName>
</protein>
<evidence type="ECO:0000313" key="2">
    <source>
        <dbReference type="EMBL" id="MBB6397449.1"/>
    </source>
</evidence>
<organism evidence="2 3">
    <name type="scientific">Actinomadura coerulea</name>
    <dbReference type="NCBI Taxonomy" id="46159"/>
    <lineage>
        <taxon>Bacteria</taxon>
        <taxon>Bacillati</taxon>
        <taxon>Actinomycetota</taxon>
        <taxon>Actinomycetes</taxon>
        <taxon>Streptosporangiales</taxon>
        <taxon>Thermomonosporaceae</taxon>
        <taxon>Actinomadura</taxon>
    </lineage>
</organism>
<keyword evidence="2" id="KW-0808">Transferase</keyword>
<proteinExistence type="predicted"/>
<dbReference type="EMBL" id="JACHMQ010000001">
    <property type="protein sequence ID" value="MBB6397449.1"/>
    <property type="molecule type" value="Genomic_DNA"/>
</dbReference>
<keyword evidence="3" id="KW-1185">Reference proteome</keyword>
<evidence type="ECO:0000259" key="1">
    <source>
        <dbReference type="Pfam" id="PF02397"/>
    </source>
</evidence>
<gene>
    <name evidence="2" type="ORF">BKA00_004363</name>
</gene>
<evidence type="ECO:0000313" key="3">
    <source>
        <dbReference type="Proteomes" id="UP000546324"/>
    </source>
</evidence>
<name>A0A7X0G115_9ACTN</name>
<accession>A0A7X0G115</accession>
<feature type="domain" description="Bacterial sugar transferase" evidence="1">
    <location>
        <begin position="8"/>
        <end position="114"/>
    </location>
</feature>